<name>A0A4C1YIL7_EUMVA</name>
<proteinExistence type="predicted"/>
<gene>
    <name evidence="2" type="ORF">EVAR_98841_1</name>
</gene>
<organism evidence="2 3">
    <name type="scientific">Eumeta variegata</name>
    <name type="common">Bagworm moth</name>
    <name type="synonym">Eumeta japonica</name>
    <dbReference type="NCBI Taxonomy" id="151549"/>
    <lineage>
        <taxon>Eukaryota</taxon>
        <taxon>Metazoa</taxon>
        <taxon>Ecdysozoa</taxon>
        <taxon>Arthropoda</taxon>
        <taxon>Hexapoda</taxon>
        <taxon>Insecta</taxon>
        <taxon>Pterygota</taxon>
        <taxon>Neoptera</taxon>
        <taxon>Endopterygota</taxon>
        <taxon>Lepidoptera</taxon>
        <taxon>Glossata</taxon>
        <taxon>Ditrysia</taxon>
        <taxon>Tineoidea</taxon>
        <taxon>Psychidae</taxon>
        <taxon>Oiketicinae</taxon>
        <taxon>Eumeta</taxon>
    </lineage>
</organism>
<feature type="compositionally biased region" description="Basic and acidic residues" evidence="1">
    <location>
        <begin position="39"/>
        <end position="49"/>
    </location>
</feature>
<reference evidence="2 3" key="1">
    <citation type="journal article" date="2019" name="Commun. Biol.">
        <title>The bagworm genome reveals a unique fibroin gene that provides high tensile strength.</title>
        <authorList>
            <person name="Kono N."/>
            <person name="Nakamura H."/>
            <person name="Ohtoshi R."/>
            <person name="Tomita M."/>
            <person name="Numata K."/>
            <person name="Arakawa K."/>
        </authorList>
    </citation>
    <scope>NUCLEOTIDE SEQUENCE [LARGE SCALE GENOMIC DNA]</scope>
</reference>
<evidence type="ECO:0000313" key="2">
    <source>
        <dbReference type="EMBL" id="GBP75948.1"/>
    </source>
</evidence>
<evidence type="ECO:0000256" key="1">
    <source>
        <dbReference type="SAM" id="MobiDB-lite"/>
    </source>
</evidence>
<dbReference type="AlphaFoldDB" id="A0A4C1YIL7"/>
<comment type="caution">
    <text evidence="2">The sequence shown here is derived from an EMBL/GenBank/DDBJ whole genome shotgun (WGS) entry which is preliminary data.</text>
</comment>
<protein>
    <submittedName>
        <fullName evidence="2">Uncharacterized protein</fullName>
    </submittedName>
</protein>
<dbReference type="Proteomes" id="UP000299102">
    <property type="component" value="Unassembled WGS sequence"/>
</dbReference>
<evidence type="ECO:0000313" key="3">
    <source>
        <dbReference type="Proteomes" id="UP000299102"/>
    </source>
</evidence>
<feature type="region of interest" description="Disordered" evidence="1">
    <location>
        <begin position="28"/>
        <end position="68"/>
    </location>
</feature>
<keyword evidence="3" id="KW-1185">Reference proteome</keyword>
<accession>A0A4C1YIL7</accession>
<dbReference type="EMBL" id="BGZK01001268">
    <property type="protein sequence ID" value="GBP75948.1"/>
    <property type="molecule type" value="Genomic_DNA"/>
</dbReference>
<sequence>MLRSDHENTKNDDKRQCRSRHSCGNVFINMSTQPLIRRPPADDGREQRARPTCTEELGYRGRGPAVGVSDLGRREHGFGLRRLSVIYHNVPVPIGSASNQLFNTPLLEVSRARSDNHIHIVAQQGAADGRPMR</sequence>
<feature type="compositionally biased region" description="Basic and acidic residues" evidence="1">
    <location>
        <begin position="1"/>
        <end position="16"/>
    </location>
</feature>
<feature type="region of interest" description="Disordered" evidence="1">
    <location>
        <begin position="1"/>
        <end position="20"/>
    </location>
</feature>